<accession>A0A2J8GMN7</accession>
<sequence length="225" mass="25610">MLIIDKYAYQNRWVDVSPSYKWWAYLAVLVTAMMTPIAWQLALFILLSVVTCYAGRLTSKQYLQWLSLPFGFLAMSLIAMLLTYSDNSANLIASLPMFDGYVGVSAQTVDTALTTLFRCLCSIAATLCFVIITPLNQCVTLLKKARLPSVLVEQVLLTYRFIFIFIEEAHAIYTAQTLRFGYIKRGLWLKSLAMLVGVLLQRVMIRHQHMQSALAVKLYQGEFHQ</sequence>
<proteinExistence type="inferred from homology"/>
<comment type="caution">
    <text evidence="7">The sequence shown here is derived from an EMBL/GenBank/DDBJ whole genome shotgun (WGS) entry which is preliminary data.</text>
</comment>
<reference evidence="7 8" key="1">
    <citation type="submission" date="2018-06" db="EMBL/GenBank/DDBJ databases">
        <title>Freshwater and sediment microbial communities from various areas in North America, analyzing microbe dynamics in response to fracking.</title>
        <authorList>
            <person name="Lamendella R."/>
        </authorList>
    </citation>
    <scope>NUCLEOTIDE SEQUENCE [LARGE SCALE GENOMIC DNA]</scope>
    <source>
        <strain evidence="7 8">99A</strain>
    </source>
</reference>
<evidence type="ECO:0000313" key="7">
    <source>
        <dbReference type="EMBL" id="RAS60575.1"/>
    </source>
</evidence>
<dbReference type="InterPro" id="IPR012809">
    <property type="entry name" value="ECF_CbiQ"/>
</dbReference>
<dbReference type="AlphaFoldDB" id="A0A2J8GMN7"/>
<dbReference type="GO" id="GO:0043190">
    <property type="term" value="C:ATP-binding cassette (ABC) transporter complex"/>
    <property type="evidence" value="ECO:0007669"/>
    <property type="project" value="InterPro"/>
</dbReference>
<comment type="subcellular location">
    <subcellularLocation>
        <location evidence="1">Cell membrane</location>
        <topology evidence="1">Multi-pass membrane protein</topology>
    </subcellularLocation>
</comment>
<evidence type="ECO:0000256" key="3">
    <source>
        <dbReference type="ARBA" id="ARBA00022475"/>
    </source>
</evidence>
<dbReference type="NCBIfam" id="TIGR02454">
    <property type="entry name" value="ECF_T_CbiQ"/>
    <property type="match status" value="1"/>
</dbReference>
<dbReference type="InterPro" id="IPR052770">
    <property type="entry name" value="Cobalt_transport_CbiQ"/>
</dbReference>
<dbReference type="Proteomes" id="UP000248729">
    <property type="component" value="Unassembled WGS sequence"/>
</dbReference>
<name>A0A2J8GMN7_VIBDI</name>
<evidence type="ECO:0000313" key="8">
    <source>
        <dbReference type="Proteomes" id="UP000248729"/>
    </source>
</evidence>
<comment type="similarity">
    <text evidence="2">Belongs to the CbiQ family.</text>
</comment>
<dbReference type="GO" id="GO:0006824">
    <property type="term" value="P:cobalt ion transport"/>
    <property type="evidence" value="ECO:0007669"/>
    <property type="project" value="InterPro"/>
</dbReference>
<dbReference type="CDD" id="cd16914">
    <property type="entry name" value="EcfT"/>
    <property type="match status" value="1"/>
</dbReference>
<evidence type="ECO:0000256" key="6">
    <source>
        <dbReference type="ARBA" id="ARBA00023136"/>
    </source>
</evidence>
<evidence type="ECO:0000256" key="4">
    <source>
        <dbReference type="ARBA" id="ARBA00022692"/>
    </source>
</evidence>
<keyword evidence="5" id="KW-1133">Transmembrane helix</keyword>
<dbReference type="PANTHER" id="PTHR43723:SF1">
    <property type="entry name" value="COBALT TRANSPORT PROTEIN CBIQ"/>
    <property type="match status" value="1"/>
</dbReference>
<keyword evidence="6" id="KW-0472">Membrane</keyword>
<keyword evidence="4" id="KW-0812">Transmembrane</keyword>
<dbReference type="Pfam" id="PF02361">
    <property type="entry name" value="CbiQ"/>
    <property type="match status" value="1"/>
</dbReference>
<organism evidence="7 8">
    <name type="scientific">Vibrio diazotrophicus</name>
    <dbReference type="NCBI Taxonomy" id="685"/>
    <lineage>
        <taxon>Bacteria</taxon>
        <taxon>Pseudomonadati</taxon>
        <taxon>Pseudomonadota</taxon>
        <taxon>Gammaproteobacteria</taxon>
        <taxon>Vibrionales</taxon>
        <taxon>Vibrionaceae</taxon>
        <taxon>Vibrio</taxon>
    </lineage>
</organism>
<keyword evidence="3" id="KW-1003">Cell membrane</keyword>
<evidence type="ECO:0000256" key="1">
    <source>
        <dbReference type="ARBA" id="ARBA00004651"/>
    </source>
</evidence>
<gene>
    <name evidence="7" type="ORF">DET48_12181</name>
</gene>
<dbReference type="PANTHER" id="PTHR43723">
    <property type="entry name" value="COBALT TRANSPORT PROTEIN CBIQ"/>
    <property type="match status" value="1"/>
</dbReference>
<evidence type="ECO:0000256" key="2">
    <source>
        <dbReference type="ARBA" id="ARBA00008564"/>
    </source>
</evidence>
<dbReference type="InterPro" id="IPR003339">
    <property type="entry name" value="ABC/ECF_trnsptr_transmembrane"/>
</dbReference>
<protein>
    <submittedName>
        <fullName evidence="7">Cobalt/nickel transport system permease protein</fullName>
    </submittedName>
</protein>
<dbReference type="EMBL" id="QLTR01000021">
    <property type="protein sequence ID" value="RAS60575.1"/>
    <property type="molecule type" value="Genomic_DNA"/>
</dbReference>
<evidence type="ECO:0000256" key="5">
    <source>
        <dbReference type="ARBA" id="ARBA00022989"/>
    </source>
</evidence>
<dbReference type="RefSeq" id="WP_102941980.1">
    <property type="nucleotide sequence ID" value="NZ_QLTR01000021.1"/>
</dbReference>